<dbReference type="AlphaFoldDB" id="A0A2M6WZR5"/>
<dbReference type="Proteomes" id="UP000230731">
    <property type="component" value="Unassembled WGS sequence"/>
</dbReference>
<organism evidence="1 2">
    <name type="scientific">Candidatus Andersenbacteria bacterium CG10_big_fil_rev_8_21_14_0_10_54_11</name>
    <dbReference type="NCBI Taxonomy" id="1974485"/>
    <lineage>
        <taxon>Bacteria</taxon>
        <taxon>Candidatus Anderseniibacteriota</taxon>
    </lineage>
</organism>
<gene>
    <name evidence="1" type="ORF">COT71_01735</name>
</gene>
<reference evidence="2" key="1">
    <citation type="submission" date="2017-09" db="EMBL/GenBank/DDBJ databases">
        <title>Depth-based differentiation of microbial function through sediment-hosted aquifers and enrichment of novel symbionts in the deep terrestrial subsurface.</title>
        <authorList>
            <person name="Probst A.J."/>
            <person name="Ladd B."/>
            <person name="Jarett J.K."/>
            <person name="Geller-Mcgrath D.E."/>
            <person name="Sieber C.M.K."/>
            <person name="Emerson J.B."/>
            <person name="Anantharaman K."/>
            <person name="Thomas B.C."/>
            <person name="Malmstrom R."/>
            <person name="Stieglmeier M."/>
            <person name="Klingl A."/>
            <person name="Woyke T."/>
            <person name="Ryan C.M."/>
            <person name="Banfield J.F."/>
        </authorList>
    </citation>
    <scope>NUCLEOTIDE SEQUENCE [LARGE SCALE GENOMIC DNA]</scope>
</reference>
<evidence type="ECO:0000313" key="2">
    <source>
        <dbReference type="Proteomes" id="UP000230731"/>
    </source>
</evidence>
<dbReference type="PANTHER" id="PTHR12526:SF630">
    <property type="entry name" value="GLYCOSYLTRANSFERASE"/>
    <property type="match status" value="1"/>
</dbReference>
<dbReference type="CDD" id="cd03801">
    <property type="entry name" value="GT4_PimA-like"/>
    <property type="match status" value="1"/>
</dbReference>
<dbReference type="SUPFAM" id="SSF53756">
    <property type="entry name" value="UDP-Glycosyltransferase/glycogen phosphorylase"/>
    <property type="match status" value="1"/>
</dbReference>
<proteinExistence type="predicted"/>
<accession>A0A2M6WZR5</accession>
<dbReference type="Gene3D" id="3.40.50.2000">
    <property type="entry name" value="Glycogen Phosphorylase B"/>
    <property type="match status" value="2"/>
</dbReference>
<protein>
    <recommendedName>
        <fullName evidence="3">Glycosyl transferase family 1 domain-containing protein</fullName>
    </recommendedName>
</protein>
<evidence type="ECO:0000313" key="1">
    <source>
        <dbReference type="EMBL" id="PIT98245.1"/>
    </source>
</evidence>
<dbReference type="EMBL" id="PEZP01000021">
    <property type="protein sequence ID" value="PIT98245.1"/>
    <property type="molecule type" value="Genomic_DNA"/>
</dbReference>
<dbReference type="PANTHER" id="PTHR12526">
    <property type="entry name" value="GLYCOSYLTRANSFERASE"/>
    <property type="match status" value="1"/>
</dbReference>
<dbReference type="Pfam" id="PF13692">
    <property type="entry name" value="Glyco_trans_1_4"/>
    <property type="match status" value="1"/>
</dbReference>
<name>A0A2M6WZR5_9BACT</name>
<evidence type="ECO:0008006" key="3">
    <source>
        <dbReference type="Google" id="ProtNLM"/>
    </source>
</evidence>
<sequence length="307" mass="35135">MIYLLSPRSGGPYKQLALVARKLNEYQVPATHCFRFKDWVKLHFNRRDTIVSVIPFLFAANKKNFIMNIRGNYRRERRLSNPLSYLYDYNLRLAHKIIVPSHYLKKELHLPQATVIPTSTDVRPAAPLAASIGIPVQLATITNFDFRPKAQGISKLINIVNQLETKHPLTVNIYGGGQYLTHARRQFELHNYKKFPVIFHGKFTDAARVLSGNDIFIYWSTFDNMPNVLIEATAAGLPVVVNRYAAYAEIVGEDNLLANTETEFADLLLKLIEDPQRRAAISQKNRQRASLFDINKNIRQWIAAIDS</sequence>
<comment type="caution">
    <text evidence="1">The sequence shown here is derived from an EMBL/GenBank/DDBJ whole genome shotgun (WGS) entry which is preliminary data.</text>
</comment>